<evidence type="ECO:0000313" key="3">
    <source>
        <dbReference type="Proteomes" id="UP000195402"/>
    </source>
</evidence>
<feature type="compositionally biased region" description="Acidic residues" evidence="1">
    <location>
        <begin position="166"/>
        <end position="185"/>
    </location>
</feature>
<sequence length="253" mass="28521">MRRDERLVNELSGVLENSQFVFIYDTEDFFSRSDELMEETPARKPNIIRIRVSKSSAHIGATSAQIGTPAPPEATVNIKGKGIVKEITYGGSSLKRETGKRSVNFVTDFYNILEKGGDPNLQWGPRREDFNSERSSDGNGLVIYNKKFADGKLDAVVNNSYRKYSEEEEEEEGTEAVQEDEDDEEDKKSDFTVLKFLKERCENVSLNLQLGLGYLNTAVEGNNLVKQDVESMMKRMGFMVFDGCSARCFVGFV</sequence>
<dbReference type="Proteomes" id="UP000195402">
    <property type="component" value="Unassembled WGS sequence"/>
</dbReference>
<accession>A0A200PVS8</accession>
<protein>
    <submittedName>
        <fullName evidence="2">Uncharacterized protein</fullName>
    </submittedName>
</protein>
<dbReference type="AlphaFoldDB" id="A0A200PVS8"/>
<keyword evidence="3" id="KW-1185">Reference proteome</keyword>
<evidence type="ECO:0000256" key="1">
    <source>
        <dbReference type="SAM" id="MobiDB-lite"/>
    </source>
</evidence>
<feature type="region of interest" description="Disordered" evidence="1">
    <location>
        <begin position="163"/>
        <end position="186"/>
    </location>
</feature>
<dbReference type="InParanoid" id="A0A200PVS8"/>
<dbReference type="EMBL" id="MVGT01003956">
    <property type="protein sequence ID" value="OVA02285.1"/>
    <property type="molecule type" value="Genomic_DNA"/>
</dbReference>
<gene>
    <name evidence="2" type="ORF">BVC80_9099g82</name>
</gene>
<proteinExistence type="predicted"/>
<organism evidence="2 3">
    <name type="scientific">Macleaya cordata</name>
    <name type="common">Five-seeded plume-poppy</name>
    <name type="synonym">Bocconia cordata</name>
    <dbReference type="NCBI Taxonomy" id="56857"/>
    <lineage>
        <taxon>Eukaryota</taxon>
        <taxon>Viridiplantae</taxon>
        <taxon>Streptophyta</taxon>
        <taxon>Embryophyta</taxon>
        <taxon>Tracheophyta</taxon>
        <taxon>Spermatophyta</taxon>
        <taxon>Magnoliopsida</taxon>
        <taxon>Ranunculales</taxon>
        <taxon>Papaveraceae</taxon>
        <taxon>Papaveroideae</taxon>
        <taxon>Macleaya</taxon>
    </lineage>
</organism>
<name>A0A200PVS8_MACCD</name>
<comment type="caution">
    <text evidence="2">The sequence shown here is derived from an EMBL/GenBank/DDBJ whole genome shotgun (WGS) entry which is preliminary data.</text>
</comment>
<evidence type="ECO:0000313" key="2">
    <source>
        <dbReference type="EMBL" id="OVA02285.1"/>
    </source>
</evidence>
<reference evidence="2 3" key="1">
    <citation type="journal article" date="2017" name="Mol. Plant">
        <title>The Genome of Medicinal Plant Macleaya cordata Provides New Insights into Benzylisoquinoline Alkaloids Metabolism.</title>
        <authorList>
            <person name="Liu X."/>
            <person name="Liu Y."/>
            <person name="Huang P."/>
            <person name="Ma Y."/>
            <person name="Qing Z."/>
            <person name="Tang Q."/>
            <person name="Cao H."/>
            <person name="Cheng P."/>
            <person name="Zheng Y."/>
            <person name="Yuan Z."/>
            <person name="Zhou Y."/>
            <person name="Liu J."/>
            <person name="Tang Z."/>
            <person name="Zhuo Y."/>
            <person name="Zhang Y."/>
            <person name="Yu L."/>
            <person name="Huang J."/>
            <person name="Yang P."/>
            <person name="Peng Q."/>
            <person name="Zhang J."/>
            <person name="Jiang W."/>
            <person name="Zhang Z."/>
            <person name="Lin K."/>
            <person name="Ro D.K."/>
            <person name="Chen X."/>
            <person name="Xiong X."/>
            <person name="Shang Y."/>
            <person name="Huang S."/>
            <person name="Zeng J."/>
        </authorList>
    </citation>
    <scope>NUCLEOTIDE SEQUENCE [LARGE SCALE GENOMIC DNA]</scope>
    <source>
        <strain evidence="3">cv. BLH2017</strain>
        <tissue evidence="2">Root</tissue>
    </source>
</reference>